<feature type="compositionally biased region" description="Pro residues" evidence="1">
    <location>
        <begin position="47"/>
        <end position="56"/>
    </location>
</feature>
<feature type="region of interest" description="Disordered" evidence="1">
    <location>
        <begin position="43"/>
        <end position="85"/>
    </location>
</feature>
<keyword evidence="4" id="KW-1185">Reference proteome</keyword>
<feature type="chain" id="PRO_5035205990" description="Secreted protein" evidence="2">
    <location>
        <begin position="32"/>
        <end position="125"/>
    </location>
</feature>
<comment type="caution">
    <text evidence="3">The sequence shown here is derived from an EMBL/GenBank/DDBJ whole genome shotgun (WGS) entry which is preliminary data.</text>
</comment>
<gene>
    <name evidence="3" type="ORF">Pth03_04790</name>
</gene>
<reference evidence="3" key="1">
    <citation type="submission" date="2021-01" db="EMBL/GenBank/DDBJ databases">
        <title>Whole genome shotgun sequence of Planotetraspora thailandica NBRC 104271.</title>
        <authorList>
            <person name="Komaki H."/>
            <person name="Tamura T."/>
        </authorList>
    </citation>
    <scope>NUCLEOTIDE SEQUENCE</scope>
    <source>
        <strain evidence="3">NBRC 104271</strain>
    </source>
</reference>
<protein>
    <recommendedName>
        <fullName evidence="5">Secreted protein</fullName>
    </recommendedName>
</protein>
<feature type="signal peptide" evidence="2">
    <location>
        <begin position="1"/>
        <end position="31"/>
    </location>
</feature>
<accession>A0A8J3UWQ7</accession>
<evidence type="ECO:0000256" key="2">
    <source>
        <dbReference type="SAM" id="SignalP"/>
    </source>
</evidence>
<organism evidence="3 4">
    <name type="scientific">Planotetraspora thailandica</name>
    <dbReference type="NCBI Taxonomy" id="487172"/>
    <lineage>
        <taxon>Bacteria</taxon>
        <taxon>Bacillati</taxon>
        <taxon>Actinomycetota</taxon>
        <taxon>Actinomycetes</taxon>
        <taxon>Streptosporangiales</taxon>
        <taxon>Streptosporangiaceae</taxon>
        <taxon>Planotetraspora</taxon>
    </lineage>
</organism>
<evidence type="ECO:0000256" key="1">
    <source>
        <dbReference type="SAM" id="MobiDB-lite"/>
    </source>
</evidence>
<dbReference type="EMBL" id="BOOR01000004">
    <property type="protein sequence ID" value="GII52090.1"/>
    <property type="molecule type" value="Genomic_DNA"/>
</dbReference>
<evidence type="ECO:0000313" key="3">
    <source>
        <dbReference type="EMBL" id="GII52090.1"/>
    </source>
</evidence>
<dbReference type="Proteomes" id="UP000605992">
    <property type="component" value="Unassembled WGS sequence"/>
</dbReference>
<evidence type="ECO:0008006" key="5">
    <source>
        <dbReference type="Google" id="ProtNLM"/>
    </source>
</evidence>
<proteinExistence type="predicted"/>
<sequence>MVQRPMRLVVALAAASTAVTVSGLVAGQAGAAPQPGIRQVSVSSLEPLPPSLPQTPPTTATDSAKQEPTGVLTSKNAQATGALDAHDTKKLRKKLREVSVLLEQVKHRHLDSAFSKYTEAMGPHN</sequence>
<keyword evidence="2" id="KW-0732">Signal</keyword>
<evidence type="ECO:0000313" key="4">
    <source>
        <dbReference type="Proteomes" id="UP000605992"/>
    </source>
</evidence>
<dbReference type="AlphaFoldDB" id="A0A8J3UWQ7"/>
<name>A0A8J3UWQ7_9ACTN</name>